<dbReference type="PANTHER" id="PTHR37984">
    <property type="entry name" value="PROTEIN CBG26694"/>
    <property type="match status" value="1"/>
</dbReference>
<dbReference type="EMBL" id="GG680922">
    <property type="protein sequence ID" value="EER05444.1"/>
    <property type="molecule type" value="Genomic_DNA"/>
</dbReference>
<dbReference type="InterPro" id="IPR050951">
    <property type="entry name" value="Retrovirus_Pol_polyprotein"/>
</dbReference>
<proteinExistence type="predicted"/>
<sequence>MVPRPRNIFSVGSTPSCGSTSAPPPDSPAFEEVPGSWSETEEYVLALGGYDQEDGSSPSPTGSAPPIPAVAREGGPEAAPAIGDESGPAPAPLSILPLGNEPHRTIKSYDLGEKFTGTDKQAHSLEVFEFISRVKAHLKLLNIAPSHHYQYLLLNTRLAAYNALTNNVRLPINDPQAFHVGVSVLQERFGVSRHDLWALARNRRLNIGETTADLIGDLQKYLSYSLSEVLSLSRQCLDWVVAMSFWHALPSSVPGLDNMRTTWLTQVRAGAPLVETALNLTRSVRVEGHEGVALVQGHFSRPTYQHSRGKGKGKGHPVRSAPDTRSASPRLPIVKSISGPRCFNCGGKGHLSRDCPSPRKVTPGSWFWQPDYATDNHLLLLCRFDRLQLSEHFVALIDTGSTVTVLSHIISEKIFGRCLSVSTESIHVRTLTGKLALSRTVDEHYFLGAQMRFLISPSHPLLSLQSTDVHVMLGMDWLFALDASLSVCPGKFPPWTISPQSSASSSGREATLWCQPADVVIVEPDFTLRRRSNAPQSLHCWEVEWKWLSGTEPILPIAKPPCFPDSLGRLSDLQRQLYNDQLQSWVRNNFLIHTDRSELKGILTCFPHVSMDKHTKVRPVLNYVWLNDLLVSCPHSKGPPTTCLGELRSWRTCDPQDWFIIDVTTAYLKLRVAESQQYWQGIIFPDWPEPNTFRLSRVGFGLHIAGKALDRAMTHCLDATTTHFPVKKYVDDVAVHRSDLVVVEKALAQDDLSTKPPQTLAGSSVLGVTITPVGRWTRKKPIDLTTLPTTRKALASLLGKLTAHYPVCGWLRLTCALFTRILALAAPAATRHYDYSIPTNISTAYSHVLQYIRTYGDPIGGVWQITASDPWVLFTDASAIGCAAVLCVGDVLCEDRAWLRDRDCKRHINILEVEAVLRGLGIVIDYMQAICIARCSLTIRTDNMSVVAWLSRSTSRHWTKIHGLFRNAIESRIQLIHDVCKNYHIVFTVEHVSTSANIADGPSRLPQTLSRELLGLVKEYSSTDSTPCVDVIAIQAPSTCSFEQEISLRQWLQQFPISDGKVQLPPDRLGEFLAKVHDHEGHAALLAQLQEYIDAPALASAINHFSCDTCARGKSFPGDRQSLFPGSSIPRAPFPFVRLHSDIAGPYLRSVDGPTRFYLISAIDNYSNFLMVRPTQHSSTSQDVCTLLTSIVHTFHVLPLMLHTDNGTQYSSLAMADLVRSWDAIHLSTPRGSSPSNGRIERVHRYLNEYLRTHHTGKGMSYTTFCDLIRHAVYSWNVTKRRGVSPHSMVYTFPASMGMHVPRQCRRGFSYVESCVVDPPPDKTIPVGTRVLVRCPTQVPKLDFDSTRL</sequence>
<dbReference type="InterPro" id="IPR012337">
    <property type="entry name" value="RNaseH-like_sf"/>
</dbReference>
<dbReference type="SUPFAM" id="SSF53098">
    <property type="entry name" value="Ribonuclease H-like"/>
    <property type="match status" value="1"/>
</dbReference>
<keyword evidence="5" id="KW-0862">Zinc</keyword>
<evidence type="ECO:0000313" key="9">
    <source>
        <dbReference type="EMBL" id="EER05444.1"/>
    </source>
</evidence>
<dbReference type="InterPro" id="IPR036875">
    <property type="entry name" value="Znf_CCHC_sf"/>
</dbReference>
<dbReference type="SMART" id="SM00343">
    <property type="entry name" value="ZnF_C2HC"/>
    <property type="match status" value="1"/>
</dbReference>
<name>C5LCU1_PERM5</name>
<dbReference type="OrthoDB" id="6131392at2759"/>
<dbReference type="InterPro" id="IPR043502">
    <property type="entry name" value="DNA/RNA_pol_sf"/>
</dbReference>
<evidence type="ECO:0000313" key="10">
    <source>
        <dbReference type="Proteomes" id="UP000007800"/>
    </source>
</evidence>
<organism evidence="10">
    <name type="scientific">Perkinsus marinus (strain ATCC 50983 / TXsc)</name>
    <dbReference type="NCBI Taxonomy" id="423536"/>
    <lineage>
        <taxon>Eukaryota</taxon>
        <taxon>Sar</taxon>
        <taxon>Alveolata</taxon>
        <taxon>Perkinsozoa</taxon>
        <taxon>Perkinsea</taxon>
        <taxon>Perkinsida</taxon>
        <taxon>Perkinsidae</taxon>
        <taxon>Perkinsus</taxon>
    </lineage>
</organism>
<keyword evidence="3" id="KW-0540">Nuclease</keyword>
<evidence type="ECO:0000256" key="5">
    <source>
        <dbReference type="PROSITE-ProRule" id="PRU00047"/>
    </source>
</evidence>
<dbReference type="GO" id="GO:0015074">
    <property type="term" value="P:DNA integration"/>
    <property type="evidence" value="ECO:0007669"/>
    <property type="project" value="InterPro"/>
</dbReference>
<gene>
    <name evidence="9" type="ORF">Pmar_PMAR028933</name>
</gene>
<dbReference type="GeneID" id="9041749"/>
<keyword evidence="10" id="KW-1185">Reference proteome</keyword>
<dbReference type="SUPFAM" id="SSF57756">
    <property type="entry name" value="Retrovirus zinc finger-like domains"/>
    <property type="match status" value="1"/>
</dbReference>
<dbReference type="SUPFAM" id="SSF50630">
    <property type="entry name" value="Acid proteases"/>
    <property type="match status" value="1"/>
</dbReference>
<dbReference type="InParanoid" id="C5LCU1"/>
<feature type="region of interest" description="Disordered" evidence="6">
    <location>
        <begin position="302"/>
        <end position="330"/>
    </location>
</feature>
<evidence type="ECO:0000256" key="6">
    <source>
        <dbReference type="SAM" id="MobiDB-lite"/>
    </source>
</evidence>
<evidence type="ECO:0000256" key="3">
    <source>
        <dbReference type="ARBA" id="ARBA00022722"/>
    </source>
</evidence>
<dbReference type="Pfam" id="PF00098">
    <property type="entry name" value="zf-CCHC"/>
    <property type="match status" value="1"/>
</dbReference>
<dbReference type="PROSITE" id="PS50994">
    <property type="entry name" value="INTEGRASE"/>
    <property type="match status" value="1"/>
</dbReference>
<protein>
    <submittedName>
        <fullName evidence="9">Gag/pol/env polyprotein, putative</fullName>
    </submittedName>
</protein>
<dbReference type="PROSITE" id="PS50158">
    <property type="entry name" value="ZF_CCHC"/>
    <property type="match status" value="1"/>
</dbReference>
<evidence type="ECO:0000256" key="4">
    <source>
        <dbReference type="ARBA" id="ARBA00022759"/>
    </source>
</evidence>
<evidence type="ECO:0000256" key="1">
    <source>
        <dbReference type="ARBA" id="ARBA00022679"/>
    </source>
</evidence>
<dbReference type="Gene3D" id="3.30.420.10">
    <property type="entry name" value="Ribonuclease H-like superfamily/Ribonuclease H"/>
    <property type="match status" value="1"/>
</dbReference>
<feature type="domain" description="Integrase catalytic" evidence="8">
    <location>
        <begin position="1131"/>
        <end position="1302"/>
    </location>
</feature>
<keyword evidence="2" id="KW-0548">Nucleotidyltransferase</keyword>
<feature type="domain" description="CCHC-type" evidence="7">
    <location>
        <begin position="341"/>
        <end position="357"/>
    </location>
</feature>
<dbReference type="RefSeq" id="XP_002773628.1">
    <property type="nucleotide sequence ID" value="XM_002773582.1"/>
</dbReference>
<feature type="compositionally biased region" description="Polar residues" evidence="6">
    <location>
        <begin position="10"/>
        <end position="21"/>
    </location>
</feature>
<evidence type="ECO:0000259" key="7">
    <source>
        <dbReference type="PROSITE" id="PS50158"/>
    </source>
</evidence>
<accession>C5LCU1</accession>
<dbReference type="GO" id="GO:0008270">
    <property type="term" value="F:zinc ion binding"/>
    <property type="evidence" value="ECO:0007669"/>
    <property type="project" value="UniProtKB-KW"/>
</dbReference>
<dbReference type="SUPFAM" id="SSF56672">
    <property type="entry name" value="DNA/RNA polymerases"/>
    <property type="match status" value="1"/>
</dbReference>
<evidence type="ECO:0000256" key="2">
    <source>
        <dbReference type="ARBA" id="ARBA00022695"/>
    </source>
</evidence>
<keyword evidence="4" id="KW-0255">Endonuclease</keyword>
<reference evidence="9 10" key="1">
    <citation type="submission" date="2008-07" db="EMBL/GenBank/DDBJ databases">
        <authorList>
            <person name="El-Sayed N."/>
            <person name="Caler E."/>
            <person name="Inman J."/>
            <person name="Amedeo P."/>
            <person name="Hass B."/>
            <person name="Wortman J."/>
        </authorList>
    </citation>
    <scope>NUCLEOTIDE SEQUENCE [LARGE SCALE GENOMIC DNA]</scope>
    <source>
        <strain evidence="10">ATCC 50983 / TXsc</strain>
    </source>
</reference>
<dbReference type="GO" id="GO:0003676">
    <property type="term" value="F:nucleic acid binding"/>
    <property type="evidence" value="ECO:0007669"/>
    <property type="project" value="InterPro"/>
</dbReference>
<dbReference type="GO" id="GO:0004519">
    <property type="term" value="F:endonuclease activity"/>
    <property type="evidence" value="ECO:0007669"/>
    <property type="project" value="UniProtKB-KW"/>
</dbReference>
<feature type="region of interest" description="Disordered" evidence="6">
    <location>
        <begin position="1"/>
        <end position="97"/>
    </location>
</feature>
<keyword evidence="5" id="KW-0863">Zinc-finger</keyword>
<feature type="compositionally biased region" description="Basic residues" evidence="6">
    <location>
        <begin position="307"/>
        <end position="317"/>
    </location>
</feature>
<dbReference type="InterPro" id="IPR001584">
    <property type="entry name" value="Integrase_cat-core"/>
</dbReference>
<feature type="non-terminal residue" evidence="9">
    <location>
        <position position="1349"/>
    </location>
</feature>
<dbReference type="InterPro" id="IPR021109">
    <property type="entry name" value="Peptidase_aspartic_dom_sf"/>
</dbReference>
<dbReference type="Proteomes" id="UP000007800">
    <property type="component" value="Unassembled WGS sequence"/>
</dbReference>
<dbReference type="Gene3D" id="2.40.70.10">
    <property type="entry name" value="Acid Proteases"/>
    <property type="match status" value="1"/>
</dbReference>
<dbReference type="InterPro" id="IPR001878">
    <property type="entry name" value="Znf_CCHC"/>
</dbReference>
<dbReference type="CDD" id="cd09275">
    <property type="entry name" value="RNase_HI_RT_DIRS1"/>
    <property type="match status" value="1"/>
</dbReference>
<dbReference type="PANTHER" id="PTHR37984:SF5">
    <property type="entry name" value="PROTEIN NYNRIN-LIKE"/>
    <property type="match status" value="1"/>
</dbReference>
<dbReference type="InterPro" id="IPR055475">
    <property type="entry name" value="DUF7047"/>
</dbReference>
<evidence type="ECO:0000259" key="8">
    <source>
        <dbReference type="PROSITE" id="PS50994"/>
    </source>
</evidence>
<dbReference type="GO" id="GO:0016779">
    <property type="term" value="F:nucleotidyltransferase activity"/>
    <property type="evidence" value="ECO:0007669"/>
    <property type="project" value="UniProtKB-KW"/>
</dbReference>
<dbReference type="Pfam" id="PF00665">
    <property type="entry name" value="rve"/>
    <property type="match status" value="1"/>
</dbReference>
<keyword evidence="1" id="KW-0808">Transferase</keyword>
<keyword evidence="5" id="KW-0479">Metal-binding</keyword>
<dbReference type="Gene3D" id="4.10.60.10">
    <property type="entry name" value="Zinc finger, CCHC-type"/>
    <property type="match status" value="1"/>
</dbReference>
<dbReference type="InterPro" id="IPR036397">
    <property type="entry name" value="RNaseH_sf"/>
</dbReference>
<dbReference type="Pfam" id="PF23088">
    <property type="entry name" value="DUF7047"/>
    <property type="match status" value="1"/>
</dbReference>
<keyword evidence="4" id="KW-0378">Hydrolase</keyword>